<dbReference type="GO" id="GO:0015288">
    <property type="term" value="F:porin activity"/>
    <property type="evidence" value="ECO:0007669"/>
    <property type="project" value="TreeGrafter"/>
</dbReference>
<dbReference type="GO" id="GO:0009279">
    <property type="term" value="C:cell outer membrane"/>
    <property type="evidence" value="ECO:0007669"/>
    <property type="project" value="UniProtKB-SubCell"/>
</dbReference>
<dbReference type="PANTHER" id="PTHR30026">
    <property type="entry name" value="OUTER MEMBRANE PROTEIN TOLC"/>
    <property type="match status" value="1"/>
</dbReference>
<dbReference type="InterPro" id="IPR003423">
    <property type="entry name" value="OMP_efflux"/>
</dbReference>
<proteinExistence type="inferred from homology"/>
<comment type="caution">
    <text evidence="8">The sequence shown here is derived from an EMBL/GenBank/DDBJ whole genome shotgun (WGS) entry which is preliminary data.</text>
</comment>
<evidence type="ECO:0000256" key="6">
    <source>
        <dbReference type="ARBA" id="ARBA00023136"/>
    </source>
</evidence>
<keyword evidence="3" id="KW-0813">Transport</keyword>
<organism evidence="8 9">
    <name type="scientific">Candidatus Segetimicrobium genomatis</name>
    <dbReference type="NCBI Taxonomy" id="2569760"/>
    <lineage>
        <taxon>Bacteria</taxon>
        <taxon>Bacillati</taxon>
        <taxon>Candidatus Sysuimicrobiota</taxon>
        <taxon>Candidatus Sysuimicrobiia</taxon>
        <taxon>Candidatus Sysuimicrobiales</taxon>
        <taxon>Candidatus Segetimicrobiaceae</taxon>
        <taxon>Candidatus Segetimicrobium</taxon>
    </lineage>
</organism>
<keyword evidence="5" id="KW-0812">Transmembrane</keyword>
<dbReference type="PANTHER" id="PTHR30026:SF20">
    <property type="entry name" value="OUTER MEMBRANE PROTEIN TOLC"/>
    <property type="match status" value="1"/>
</dbReference>
<dbReference type="GO" id="GO:0015562">
    <property type="term" value="F:efflux transmembrane transporter activity"/>
    <property type="evidence" value="ECO:0007669"/>
    <property type="project" value="InterPro"/>
</dbReference>
<dbReference type="AlphaFoldDB" id="A0A537J4Y9"/>
<gene>
    <name evidence="8" type="ORF">E6H03_11840</name>
</gene>
<protein>
    <submittedName>
        <fullName evidence="8">TolC family protein</fullName>
    </submittedName>
</protein>
<feature type="non-terminal residue" evidence="8">
    <location>
        <position position="1"/>
    </location>
</feature>
<evidence type="ECO:0000313" key="8">
    <source>
        <dbReference type="EMBL" id="TMI78577.1"/>
    </source>
</evidence>
<accession>A0A537J4Y9</accession>
<comment type="similarity">
    <text evidence="2">Belongs to the outer membrane factor (OMF) (TC 1.B.17) family.</text>
</comment>
<sequence length="400" mass="39720">ALAQNPQIIAAQEAITAAQQSLAAARAGLAPTLSANGTGSVGGGSAASSTSSGPATMGTISLGATVPLYDAGRTPAAVNSAAAALAQAEAALRQTQQDTSFAVATAFFNVLTSERLTYVRVALLAQAQAQLALSQAQARAGVAAQADVIQAQAQVALAEVDLLTARSQIATAKSGLQAAIGGDAAAPVEVQEPPAPPPEVLVTADAAMKAAEANRPEVAKAMATLQSDQAALELARINAGPQVTVSVGTTYTPASTNLVLSNSTFYGVTATVGLPFYNPGAQAGVDAAQATVRSARAQLDATLLFVRQDAYQAYLAAVQAAATIPAAETARAAAEAALTVAEGRYKAGVGTIVEVITARATAAQAEVNAVNSRYTYQAALAALLHAQGSPIAASTGGGSQ</sequence>
<dbReference type="Gene3D" id="1.20.1600.10">
    <property type="entry name" value="Outer membrane efflux proteins (OEP)"/>
    <property type="match status" value="1"/>
</dbReference>
<keyword evidence="6" id="KW-0472">Membrane</keyword>
<evidence type="ECO:0000256" key="2">
    <source>
        <dbReference type="ARBA" id="ARBA00007613"/>
    </source>
</evidence>
<dbReference type="SUPFAM" id="SSF56954">
    <property type="entry name" value="Outer membrane efflux proteins (OEP)"/>
    <property type="match status" value="1"/>
</dbReference>
<keyword evidence="4" id="KW-1134">Transmembrane beta strand</keyword>
<dbReference type="Proteomes" id="UP000318093">
    <property type="component" value="Unassembled WGS sequence"/>
</dbReference>
<dbReference type="InterPro" id="IPR051906">
    <property type="entry name" value="TolC-like"/>
</dbReference>
<evidence type="ECO:0000256" key="7">
    <source>
        <dbReference type="ARBA" id="ARBA00023237"/>
    </source>
</evidence>
<evidence type="ECO:0000256" key="1">
    <source>
        <dbReference type="ARBA" id="ARBA00004442"/>
    </source>
</evidence>
<dbReference type="Pfam" id="PF02321">
    <property type="entry name" value="OEP"/>
    <property type="match status" value="2"/>
</dbReference>
<reference evidence="8 9" key="1">
    <citation type="journal article" date="2019" name="Nat. Microbiol.">
        <title>Mediterranean grassland soil C-N compound turnover is dependent on rainfall and depth, and is mediated by genomically divergent microorganisms.</title>
        <authorList>
            <person name="Diamond S."/>
            <person name="Andeer P.F."/>
            <person name="Li Z."/>
            <person name="Crits-Christoph A."/>
            <person name="Burstein D."/>
            <person name="Anantharaman K."/>
            <person name="Lane K.R."/>
            <person name="Thomas B.C."/>
            <person name="Pan C."/>
            <person name="Northen T.R."/>
            <person name="Banfield J.F."/>
        </authorList>
    </citation>
    <scope>NUCLEOTIDE SEQUENCE [LARGE SCALE GENOMIC DNA]</scope>
    <source>
        <strain evidence="8">NP_6</strain>
    </source>
</reference>
<dbReference type="GO" id="GO:1990281">
    <property type="term" value="C:efflux pump complex"/>
    <property type="evidence" value="ECO:0007669"/>
    <property type="project" value="TreeGrafter"/>
</dbReference>
<keyword evidence="7" id="KW-0998">Cell outer membrane</keyword>
<evidence type="ECO:0000256" key="3">
    <source>
        <dbReference type="ARBA" id="ARBA00022448"/>
    </source>
</evidence>
<evidence type="ECO:0000256" key="5">
    <source>
        <dbReference type="ARBA" id="ARBA00022692"/>
    </source>
</evidence>
<evidence type="ECO:0000256" key="4">
    <source>
        <dbReference type="ARBA" id="ARBA00022452"/>
    </source>
</evidence>
<dbReference type="EMBL" id="VBAN01000405">
    <property type="protein sequence ID" value="TMI78577.1"/>
    <property type="molecule type" value="Genomic_DNA"/>
</dbReference>
<name>A0A537J4Y9_9BACT</name>
<evidence type="ECO:0000313" key="9">
    <source>
        <dbReference type="Proteomes" id="UP000318093"/>
    </source>
</evidence>
<comment type="subcellular location">
    <subcellularLocation>
        <location evidence="1">Cell outer membrane</location>
    </subcellularLocation>
</comment>